<dbReference type="PANTHER" id="PTHR35393:SF1">
    <property type="entry name" value="SNOAL-LIKE DOMAIN-CONTAINING PROTEIN"/>
    <property type="match status" value="1"/>
</dbReference>
<accession>A0A8T2UP60</accession>
<reference evidence="2" key="1">
    <citation type="submission" date="2021-08" db="EMBL/GenBank/DDBJ databases">
        <title>WGS assembly of Ceratopteris richardii.</title>
        <authorList>
            <person name="Marchant D.B."/>
            <person name="Chen G."/>
            <person name="Jenkins J."/>
            <person name="Shu S."/>
            <person name="Leebens-Mack J."/>
            <person name="Grimwood J."/>
            <person name="Schmutz J."/>
            <person name="Soltis P."/>
            <person name="Soltis D."/>
            <person name="Chen Z.-H."/>
        </authorList>
    </citation>
    <scope>NUCLEOTIDE SEQUENCE</scope>
    <source>
        <strain evidence="2">Whitten #5841</strain>
        <tissue evidence="2">Leaf</tissue>
    </source>
</reference>
<dbReference type="EMBL" id="CM035411">
    <property type="protein sequence ID" value="KAH7435666.1"/>
    <property type="molecule type" value="Genomic_DNA"/>
</dbReference>
<dbReference type="PANTHER" id="PTHR35393">
    <property type="entry name" value="CHROMOSOME 1, WHOLE GENOME SHOTGUN SEQUENCE"/>
    <property type="match status" value="1"/>
</dbReference>
<dbReference type="Proteomes" id="UP000825935">
    <property type="component" value="Chromosome 6"/>
</dbReference>
<organism evidence="2 3">
    <name type="scientific">Ceratopteris richardii</name>
    <name type="common">Triangle waterfern</name>
    <dbReference type="NCBI Taxonomy" id="49495"/>
    <lineage>
        <taxon>Eukaryota</taxon>
        <taxon>Viridiplantae</taxon>
        <taxon>Streptophyta</taxon>
        <taxon>Embryophyta</taxon>
        <taxon>Tracheophyta</taxon>
        <taxon>Polypodiopsida</taxon>
        <taxon>Polypodiidae</taxon>
        <taxon>Polypodiales</taxon>
        <taxon>Pteridineae</taxon>
        <taxon>Pteridaceae</taxon>
        <taxon>Parkerioideae</taxon>
        <taxon>Ceratopteris</taxon>
    </lineage>
</organism>
<dbReference type="InterPro" id="IPR057514">
    <property type="entry name" value="NTF2_SigF"/>
</dbReference>
<evidence type="ECO:0000259" key="1">
    <source>
        <dbReference type="Pfam" id="PF24840"/>
    </source>
</evidence>
<name>A0A8T2UP60_CERRI</name>
<protein>
    <recommendedName>
        <fullName evidence="1">SigF-like NTF2-like domain-containing protein</fullName>
    </recommendedName>
</protein>
<dbReference type="AlphaFoldDB" id="A0A8T2UP60"/>
<feature type="domain" description="SigF-like NTF2-like" evidence="1">
    <location>
        <begin position="1"/>
        <end position="165"/>
    </location>
</feature>
<dbReference type="OrthoDB" id="2014323at2759"/>
<proteinExistence type="predicted"/>
<comment type="caution">
    <text evidence="2">The sequence shown here is derived from an EMBL/GenBank/DDBJ whole genome shotgun (WGS) entry which is preliminary data.</text>
</comment>
<sequence length="179" mass="20532">MENPKEDVKKVIQQLVCRPTLTSQAEVVRTYFTSDAKFFHFYVTVAGGRNDLTAIYQMAEIFGNYQAVQFHGIVYDEAANAMSVHMTVYACPWQSLRREHGIVFFTLLELVDRMLQDGRNVKLIKIQRDFIDRSVTLAVLPIIGLVYNSTKLRTFISNIIVFLAKHACSVVRVLYPHKV</sequence>
<dbReference type="Pfam" id="PF24840">
    <property type="entry name" value="NTF2_SigF"/>
    <property type="match status" value="1"/>
</dbReference>
<evidence type="ECO:0000313" key="2">
    <source>
        <dbReference type="EMBL" id="KAH7435666.1"/>
    </source>
</evidence>
<gene>
    <name evidence="2" type="ORF">KP509_06G074500</name>
</gene>
<keyword evidence="3" id="KW-1185">Reference proteome</keyword>
<dbReference type="OMA" id="YAMFVAN"/>
<evidence type="ECO:0000313" key="3">
    <source>
        <dbReference type="Proteomes" id="UP000825935"/>
    </source>
</evidence>